<dbReference type="SUPFAM" id="SSF54593">
    <property type="entry name" value="Glyoxalase/Bleomycin resistance protein/Dihydroxybiphenyl dioxygenase"/>
    <property type="match status" value="1"/>
</dbReference>
<evidence type="ECO:0000259" key="1">
    <source>
        <dbReference type="PROSITE" id="PS51819"/>
    </source>
</evidence>
<evidence type="ECO:0000313" key="2">
    <source>
        <dbReference type="EMBL" id="MBS4538592.1"/>
    </source>
</evidence>
<protein>
    <submittedName>
        <fullName evidence="2">VOC family protein</fullName>
    </submittedName>
</protein>
<keyword evidence="3" id="KW-1185">Reference proteome</keyword>
<dbReference type="InterPro" id="IPR029068">
    <property type="entry name" value="Glyas_Bleomycin-R_OHBP_Dase"/>
</dbReference>
<name>A0A942V247_9FIRM</name>
<organism evidence="2 3">
    <name type="scientific">Anaeromonas frigoriresistens</name>
    <dbReference type="NCBI Taxonomy" id="2683708"/>
    <lineage>
        <taxon>Bacteria</taxon>
        <taxon>Bacillati</taxon>
        <taxon>Bacillota</taxon>
        <taxon>Tissierellia</taxon>
        <taxon>Tissierellales</taxon>
        <taxon>Thermohalobacteraceae</taxon>
        <taxon>Anaeromonas</taxon>
    </lineage>
</organism>
<dbReference type="InterPro" id="IPR037523">
    <property type="entry name" value="VOC_core"/>
</dbReference>
<proteinExistence type="predicted"/>
<comment type="caution">
    <text evidence="2">The sequence shown here is derived from an EMBL/GenBank/DDBJ whole genome shotgun (WGS) entry which is preliminary data.</text>
</comment>
<evidence type="ECO:0000313" key="3">
    <source>
        <dbReference type="Proteomes" id="UP000724672"/>
    </source>
</evidence>
<dbReference type="PROSITE" id="PS51819">
    <property type="entry name" value="VOC"/>
    <property type="match status" value="1"/>
</dbReference>
<dbReference type="Proteomes" id="UP000724672">
    <property type="component" value="Unassembled WGS sequence"/>
</dbReference>
<dbReference type="AlphaFoldDB" id="A0A942V247"/>
<dbReference type="EMBL" id="WSFT01000036">
    <property type="protein sequence ID" value="MBS4538592.1"/>
    <property type="molecule type" value="Genomic_DNA"/>
</dbReference>
<dbReference type="RefSeq" id="WP_203366514.1">
    <property type="nucleotide sequence ID" value="NZ_WSFT01000036.1"/>
</dbReference>
<dbReference type="CDD" id="cd06587">
    <property type="entry name" value="VOC"/>
    <property type="match status" value="1"/>
</dbReference>
<dbReference type="Pfam" id="PF00903">
    <property type="entry name" value="Glyoxalase"/>
    <property type="match status" value="1"/>
</dbReference>
<dbReference type="Gene3D" id="3.10.180.10">
    <property type="entry name" value="2,3-Dihydroxybiphenyl 1,2-Dioxygenase, domain 1"/>
    <property type="match status" value="1"/>
</dbReference>
<reference evidence="2" key="1">
    <citation type="submission" date="2019-12" db="EMBL/GenBank/DDBJ databases">
        <title>Clostridiaceae gen. nov. sp. nov., isolated from sediment in Xinjiang, China.</title>
        <authorList>
            <person name="Zhang R."/>
        </authorList>
    </citation>
    <scope>NUCLEOTIDE SEQUENCE</scope>
    <source>
        <strain evidence="2">D2Q-11</strain>
    </source>
</reference>
<sequence>MNNGLIVFFGTDNLEETDKFYRGLLGLQLYKDQGVCKIYKVSDNSGLGFCNHIEKTVKDKSPIITLLTEDVDGVYNNLVDKGYKVDNPPEKNDKFNIYHFFVKDNNGYTVEIQKFL</sequence>
<feature type="domain" description="VOC" evidence="1">
    <location>
        <begin position="2"/>
        <end position="115"/>
    </location>
</feature>
<dbReference type="InterPro" id="IPR004360">
    <property type="entry name" value="Glyas_Fos-R_dOase_dom"/>
</dbReference>
<gene>
    <name evidence="2" type="ORF">GOQ27_08960</name>
</gene>
<accession>A0A942V247</accession>